<comment type="caution">
    <text evidence="20">Lacks conserved residue(s) required for the propagation of feature annotation.</text>
</comment>
<gene>
    <name evidence="27" type="primary">FAS</name>
</gene>
<keyword evidence="9" id="KW-0112">Calmodulin-binding</keyword>
<dbReference type="SUPFAM" id="SSF47986">
    <property type="entry name" value="DEATH domain"/>
    <property type="match status" value="1"/>
</dbReference>
<keyword evidence="14 27" id="KW-0675">Receptor</keyword>
<dbReference type="InterPro" id="IPR000488">
    <property type="entry name" value="Death_dom"/>
</dbReference>
<dbReference type="FunCoup" id="A0A2Y9RMD3">
    <property type="interactions" value="1351"/>
</dbReference>
<dbReference type="RefSeq" id="XP_023595622.1">
    <property type="nucleotide sequence ID" value="XM_023739854.1"/>
</dbReference>
<evidence type="ECO:0000313" key="26">
    <source>
        <dbReference type="Proteomes" id="UP000248480"/>
    </source>
</evidence>
<evidence type="ECO:0000256" key="22">
    <source>
        <dbReference type="SAM" id="Phobius"/>
    </source>
</evidence>
<keyword evidence="11 22" id="KW-0472">Membrane</keyword>
<keyword evidence="13 20" id="KW-1015">Disulfide bond</keyword>
<feature type="domain" description="Death" evidence="24">
    <location>
        <begin position="223"/>
        <end position="307"/>
    </location>
</feature>
<dbReference type="GO" id="GO:0097527">
    <property type="term" value="P:necroptotic signaling pathway"/>
    <property type="evidence" value="ECO:0007669"/>
    <property type="project" value="TreeGrafter"/>
</dbReference>
<dbReference type="FunFam" id="2.10.50.10:FF:000004">
    <property type="entry name" value="Tumor necrosis factor receptor superfamily member 6"/>
    <property type="match status" value="1"/>
</dbReference>
<dbReference type="SMART" id="SM00005">
    <property type="entry name" value="DEATH"/>
    <property type="match status" value="1"/>
</dbReference>
<evidence type="ECO:0000256" key="8">
    <source>
        <dbReference type="ARBA" id="ARBA00022737"/>
    </source>
</evidence>
<feature type="region of interest" description="Disordered" evidence="21">
    <location>
        <begin position="306"/>
        <end position="326"/>
    </location>
</feature>
<dbReference type="GO" id="GO:0009897">
    <property type="term" value="C:external side of plasma membrane"/>
    <property type="evidence" value="ECO:0007669"/>
    <property type="project" value="TreeGrafter"/>
</dbReference>
<proteinExistence type="predicted"/>
<evidence type="ECO:0000256" key="23">
    <source>
        <dbReference type="SAM" id="SignalP"/>
    </source>
</evidence>
<dbReference type="CDD" id="cd08316">
    <property type="entry name" value="Death_FAS_TNFRSF6"/>
    <property type="match status" value="1"/>
</dbReference>
<dbReference type="GO" id="GO:0006955">
    <property type="term" value="P:immune response"/>
    <property type="evidence" value="ECO:0007669"/>
    <property type="project" value="InterPro"/>
</dbReference>
<evidence type="ECO:0000256" key="11">
    <source>
        <dbReference type="ARBA" id="ARBA00023136"/>
    </source>
</evidence>
<accession>A0A2Y9RMD3</accession>
<dbReference type="GO" id="GO:0005031">
    <property type="term" value="F:tumor necrosis factor receptor activity"/>
    <property type="evidence" value="ECO:0007669"/>
    <property type="project" value="TreeGrafter"/>
</dbReference>
<evidence type="ECO:0000256" key="1">
    <source>
        <dbReference type="ARBA" id="ARBA00004251"/>
    </source>
</evidence>
<keyword evidence="6" id="KW-0053">Apoptosis</keyword>
<dbReference type="GeneID" id="101346704"/>
<dbReference type="Proteomes" id="UP000248480">
    <property type="component" value="Unplaced"/>
</dbReference>
<evidence type="ECO:0000259" key="25">
    <source>
        <dbReference type="PROSITE" id="PS50050"/>
    </source>
</evidence>
<dbReference type="InterPro" id="IPR008063">
    <property type="entry name" value="Fas_rcpt"/>
</dbReference>
<dbReference type="PRINTS" id="PR01680">
    <property type="entry name" value="TNFACTORR6"/>
</dbReference>
<dbReference type="AlphaFoldDB" id="A0A2Y9RMD3"/>
<evidence type="ECO:0000256" key="17">
    <source>
        <dbReference type="ARBA" id="ARBA00030181"/>
    </source>
</evidence>
<dbReference type="Gene3D" id="1.10.533.10">
    <property type="entry name" value="Death Domain, Fas"/>
    <property type="match status" value="1"/>
</dbReference>
<feature type="disulfide bond" evidence="20">
    <location>
        <begin position="61"/>
        <end position="74"/>
    </location>
</feature>
<dbReference type="STRING" id="127582.A0A2Y9RMD3"/>
<feature type="repeat" description="TNFR-Cys" evidence="20">
    <location>
        <begin position="43"/>
        <end position="83"/>
    </location>
</feature>
<feature type="repeat" description="TNFR-Cys" evidence="20">
    <location>
        <begin position="85"/>
        <end position="128"/>
    </location>
</feature>
<keyword evidence="12" id="KW-0564">Palmitate</keyword>
<evidence type="ECO:0000256" key="13">
    <source>
        <dbReference type="ARBA" id="ARBA00023157"/>
    </source>
</evidence>
<evidence type="ECO:0000256" key="10">
    <source>
        <dbReference type="ARBA" id="ARBA00022989"/>
    </source>
</evidence>
<evidence type="ECO:0000256" key="12">
    <source>
        <dbReference type="ARBA" id="ARBA00023139"/>
    </source>
</evidence>
<dbReference type="Gene3D" id="2.10.50.10">
    <property type="entry name" value="Tumor Necrosis Factor Receptor, subunit A, domain 2"/>
    <property type="match status" value="2"/>
</dbReference>
<evidence type="ECO:0000256" key="7">
    <source>
        <dbReference type="ARBA" id="ARBA00022729"/>
    </source>
</evidence>
<dbReference type="PANTHER" id="PTHR46874:SF1">
    <property type="entry name" value="TUMOR NECROSIS FACTOR RECEPTOR SUPERFAMILY MEMBER 6"/>
    <property type="match status" value="1"/>
</dbReference>
<dbReference type="CTD" id="355"/>
<dbReference type="GO" id="GO:0045121">
    <property type="term" value="C:membrane raft"/>
    <property type="evidence" value="ECO:0007669"/>
    <property type="project" value="UniProtKB-SubCell"/>
</dbReference>
<dbReference type="InterPro" id="IPR001368">
    <property type="entry name" value="TNFR/NGFR_Cys_rich_reg"/>
</dbReference>
<dbReference type="InterPro" id="IPR033999">
    <property type="entry name" value="TNFRSF6_N"/>
</dbReference>
<evidence type="ECO:0000313" key="27">
    <source>
        <dbReference type="RefSeq" id="XP_023595622.1"/>
    </source>
</evidence>
<organism evidence="26 27">
    <name type="scientific">Trichechus manatus latirostris</name>
    <name type="common">Florida manatee</name>
    <dbReference type="NCBI Taxonomy" id="127582"/>
    <lineage>
        <taxon>Eukaryota</taxon>
        <taxon>Metazoa</taxon>
        <taxon>Chordata</taxon>
        <taxon>Craniata</taxon>
        <taxon>Vertebrata</taxon>
        <taxon>Euteleostomi</taxon>
        <taxon>Mammalia</taxon>
        <taxon>Eutheria</taxon>
        <taxon>Afrotheria</taxon>
        <taxon>Sirenia</taxon>
        <taxon>Trichechidae</taxon>
        <taxon>Trichechus</taxon>
    </lineage>
</organism>
<evidence type="ECO:0000256" key="4">
    <source>
        <dbReference type="ARBA" id="ARBA00022475"/>
    </source>
</evidence>
<comment type="subcellular location">
    <subcellularLocation>
        <location evidence="1">Cell membrane</location>
        <topology evidence="1">Single-pass type I membrane protein</topology>
    </subcellularLocation>
    <subcellularLocation>
        <location evidence="2">Membrane raft</location>
    </subcellularLocation>
</comment>
<keyword evidence="15" id="KW-0325">Glycoprotein</keyword>
<evidence type="ECO:0000256" key="21">
    <source>
        <dbReference type="SAM" id="MobiDB-lite"/>
    </source>
</evidence>
<evidence type="ECO:0000256" key="18">
    <source>
        <dbReference type="ARBA" id="ARBA00032338"/>
    </source>
</evidence>
<dbReference type="KEGG" id="tmu:101346704"/>
<evidence type="ECO:0000259" key="24">
    <source>
        <dbReference type="PROSITE" id="PS50017"/>
    </source>
</evidence>
<keyword evidence="4" id="KW-1003">Cell membrane</keyword>
<feature type="chain" id="PRO_5015920532" description="Tumor necrosis factor receptor superfamily member 6" evidence="23">
    <location>
        <begin position="18"/>
        <end position="326"/>
    </location>
</feature>
<dbReference type="GO" id="GO:0043066">
    <property type="term" value="P:negative regulation of apoptotic process"/>
    <property type="evidence" value="ECO:0007669"/>
    <property type="project" value="TreeGrafter"/>
</dbReference>
<evidence type="ECO:0000256" key="6">
    <source>
        <dbReference type="ARBA" id="ARBA00022703"/>
    </source>
</evidence>
<dbReference type="InterPro" id="IPR011029">
    <property type="entry name" value="DEATH-like_dom_sf"/>
</dbReference>
<dbReference type="PANTHER" id="PTHR46874">
    <property type="entry name" value="TUMOR NECROSIS FACTOR RECEPTOR SUPERFAMILY MEMBER 6"/>
    <property type="match status" value="1"/>
</dbReference>
<evidence type="ECO:0000256" key="5">
    <source>
        <dbReference type="ARBA" id="ARBA00022692"/>
    </source>
</evidence>
<evidence type="ECO:0000256" key="20">
    <source>
        <dbReference type="PROSITE-ProRule" id="PRU00206"/>
    </source>
</evidence>
<feature type="repeat" description="TNFR-Cys" evidence="20">
    <location>
        <begin position="129"/>
        <end position="166"/>
    </location>
</feature>
<protein>
    <recommendedName>
        <fullName evidence="3">Tumor necrosis factor receptor superfamily member 6</fullName>
    </recommendedName>
    <alternativeName>
        <fullName evidence="18">Apo-1 antigen</fullName>
    </alternativeName>
    <alternativeName>
        <fullName evidence="19">Apoptosis-mediating surface antigen FAS</fullName>
    </alternativeName>
    <alternativeName>
        <fullName evidence="17">FASLG receptor</fullName>
    </alternativeName>
</protein>
<dbReference type="PROSITE" id="PS50050">
    <property type="entry name" value="TNFR_NGFR_2"/>
    <property type="match status" value="3"/>
</dbReference>
<keyword evidence="16" id="KW-0449">Lipoprotein</keyword>
<dbReference type="GO" id="GO:0097049">
    <property type="term" value="P:motor neuron apoptotic process"/>
    <property type="evidence" value="ECO:0007669"/>
    <property type="project" value="TreeGrafter"/>
</dbReference>
<evidence type="ECO:0000256" key="3">
    <source>
        <dbReference type="ARBA" id="ARBA00015761"/>
    </source>
</evidence>
<feature type="domain" description="TNFR-Cys" evidence="25">
    <location>
        <begin position="43"/>
        <end position="83"/>
    </location>
</feature>
<feature type="transmembrane region" description="Helical" evidence="22">
    <location>
        <begin position="175"/>
        <end position="196"/>
    </location>
</feature>
<sequence>MPGLWVLLSLIFTLIAGSDNAQVNAVNHKGLELTKNITKKDAGCRKGLYLASPNHEQHLCCQPCPAGTRKTADCSVNEGNPNCTHCKEGQEYTEMENYLDYCRRCRFCDEGHGLEVEKHCTRTQNTKCRCKEDFFCSSSSCDHCAPCITCEHGIIEKCTQTSNTKCKEKDSKSNLLWLLCLLLLPVAAIICGLWIYRKHNRETTGYFKPTEMKPMICRDVDLSKYITYIAEQMTINQVKEFVRRNGINEAKVDEIKNNHPQDTAEQKVQLLRNWYQFHGKKGAYDTLIKSVQKRIAENIQDMIQKDITSDDENTNFRNENERQSFA</sequence>
<dbReference type="SMART" id="SM00208">
    <property type="entry name" value="TNFR"/>
    <property type="match status" value="3"/>
</dbReference>
<dbReference type="GO" id="GO:0006924">
    <property type="term" value="P:activation-induced cell death of T cells"/>
    <property type="evidence" value="ECO:0007669"/>
    <property type="project" value="TreeGrafter"/>
</dbReference>
<dbReference type="InterPro" id="IPR033998">
    <property type="entry name" value="TNFRSF6_death"/>
</dbReference>
<keyword evidence="8" id="KW-0677">Repeat</keyword>
<evidence type="ECO:0000256" key="16">
    <source>
        <dbReference type="ARBA" id="ARBA00023288"/>
    </source>
</evidence>
<reference evidence="27" key="1">
    <citation type="submission" date="2025-08" db="UniProtKB">
        <authorList>
            <consortium name="RefSeq"/>
        </authorList>
    </citation>
    <scope>IDENTIFICATION</scope>
</reference>
<dbReference type="Pfam" id="PF00020">
    <property type="entry name" value="TNFR_c6"/>
    <property type="match status" value="1"/>
</dbReference>
<feature type="signal peptide" evidence="23">
    <location>
        <begin position="1"/>
        <end position="17"/>
    </location>
</feature>
<dbReference type="GO" id="GO:0032872">
    <property type="term" value="P:regulation of stress-activated MAPK cascade"/>
    <property type="evidence" value="ECO:0007669"/>
    <property type="project" value="TreeGrafter"/>
</dbReference>
<dbReference type="GO" id="GO:0031265">
    <property type="term" value="C:CD95 death-inducing signaling complex"/>
    <property type="evidence" value="ECO:0007669"/>
    <property type="project" value="TreeGrafter"/>
</dbReference>
<dbReference type="InParanoid" id="A0A2Y9RMD3"/>
<feature type="domain" description="TNFR-Cys" evidence="25">
    <location>
        <begin position="129"/>
        <end position="166"/>
    </location>
</feature>
<feature type="domain" description="TNFR-Cys" evidence="25">
    <location>
        <begin position="85"/>
        <end position="128"/>
    </location>
</feature>
<dbReference type="SUPFAM" id="SSF57586">
    <property type="entry name" value="TNF receptor-like"/>
    <property type="match status" value="2"/>
</dbReference>
<evidence type="ECO:0000256" key="14">
    <source>
        <dbReference type="ARBA" id="ARBA00023170"/>
    </source>
</evidence>
<evidence type="ECO:0000256" key="15">
    <source>
        <dbReference type="ARBA" id="ARBA00023180"/>
    </source>
</evidence>
<keyword evidence="26" id="KW-1185">Reference proteome</keyword>
<dbReference type="OrthoDB" id="8848202at2759"/>
<dbReference type="CDD" id="cd10579">
    <property type="entry name" value="TNFRSF6"/>
    <property type="match status" value="1"/>
</dbReference>
<dbReference type="GO" id="GO:0097192">
    <property type="term" value="P:extrinsic apoptotic signaling pathway in absence of ligand"/>
    <property type="evidence" value="ECO:0007669"/>
    <property type="project" value="TreeGrafter"/>
</dbReference>
<name>A0A2Y9RMD3_TRIMA</name>
<dbReference type="GO" id="GO:0005516">
    <property type="term" value="F:calmodulin binding"/>
    <property type="evidence" value="ECO:0007669"/>
    <property type="project" value="UniProtKB-KW"/>
</dbReference>
<evidence type="ECO:0000256" key="9">
    <source>
        <dbReference type="ARBA" id="ARBA00022860"/>
    </source>
</evidence>
<dbReference type="PROSITE" id="PS50017">
    <property type="entry name" value="DEATH_DOMAIN"/>
    <property type="match status" value="1"/>
</dbReference>
<keyword evidence="7 23" id="KW-0732">Signal</keyword>
<evidence type="ECO:0000256" key="2">
    <source>
        <dbReference type="ARBA" id="ARBA00004285"/>
    </source>
</evidence>
<keyword evidence="10 22" id="KW-1133">Transmembrane helix</keyword>
<evidence type="ECO:0000256" key="19">
    <source>
        <dbReference type="ARBA" id="ARBA00032502"/>
    </source>
</evidence>
<keyword evidence="5 22" id="KW-0812">Transmembrane</keyword>
<dbReference type="Pfam" id="PF00531">
    <property type="entry name" value="Death"/>
    <property type="match status" value="1"/>
</dbReference>